<feature type="region of interest" description="Disordered" evidence="1">
    <location>
        <begin position="26"/>
        <end position="46"/>
    </location>
</feature>
<name>A0A380T7P2_9PSED</name>
<feature type="region of interest" description="Disordered" evidence="1">
    <location>
        <begin position="641"/>
        <end position="673"/>
    </location>
</feature>
<feature type="compositionally biased region" description="Polar residues" evidence="1">
    <location>
        <begin position="642"/>
        <end position="656"/>
    </location>
</feature>
<evidence type="ECO:0000313" key="2">
    <source>
        <dbReference type="EMBL" id="SUQ66033.1"/>
    </source>
</evidence>
<evidence type="ECO:0000313" key="3">
    <source>
        <dbReference type="Proteomes" id="UP000255177"/>
    </source>
</evidence>
<dbReference type="EMBL" id="UIDD01000018">
    <property type="protein sequence ID" value="SUQ66033.1"/>
    <property type="molecule type" value="Genomic_DNA"/>
</dbReference>
<organism evidence="2 3">
    <name type="scientific">Pseudomonas wadenswilerensis</name>
    <dbReference type="NCBI Taxonomy" id="1785161"/>
    <lineage>
        <taxon>Bacteria</taxon>
        <taxon>Pseudomonadati</taxon>
        <taxon>Pseudomonadota</taxon>
        <taxon>Gammaproteobacteria</taxon>
        <taxon>Pseudomonadales</taxon>
        <taxon>Pseudomonadaceae</taxon>
        <taxon>Pseudomonas</taxon>
    </lineage>
</organism>
<feature type="non-terminal residue" evidence="2">
    <location>
        <position position="2226"/>
    </location>
</feature>
<keyword evidence="3" id="KW-1185">Reference proteome</keyword>
<accession>A0A380T7P2</accession>
<evidence type="ECO:0000256" key="1">
    <source>
        <dbReference type="SAM" id="MobiDB-lite"/>
    </source>
</evidence>
<proteinExistence type="predicted"/>
<sequence length="2226" mass="229320">MHVGRCDKFHGARACADRNSDLLTIGQGDHQVRTGNRSSNRSGVSHHAAFGHAWSSGQRNGAGVDGVGDFSHGSRRVDFDFFEVATGGAGDGHADFTGIDVHVVRRRWQGDAALGLALGDGDDFTVAQGHLHLGARWIGQGGGVDDLAAFSDRAGSSQLQAGSVVSTWTVSNGGHRVARSVQLLVVTTGGAGDAVGQIRVGGVHVVRCDKVHGARACADRNSDLLTIGQGDHQVRTGYRSSDGSGVSHHATFSHAWRGGQGDGRSIDGVGDFGDGWSVIHIQFLEVAAGGARDSHADFPCVDVHVVFRSRNSDAAFGLALGDGDDFTVAQGDLHFGAGWVGQRRGVDDFAAFSDRAGSSQLQAGGVIGARTVGDGGHWVARSVQLLVVTARSAGDAVGQVRVSGVHVVRCDEVHGARAGTHRDGDLLAVGQVDHQVRTGYRSGDGSGVGDDAAFGHAWSNGQRNGAGIDGVGDFSHGSRRVDFDFLEIATSSAGDGHADFTGIDVHVVFRSRNSDAAFGLALGDGDDFTVAQGHLHLGARWIGQGGGVDDLAAFSDRAGSSQLQAGSVVSTWTVSNGGHRVARGIQLLVVTTGGAGDAVGQVRVGGVHVVRCNEVHGARAGTDRDGDLLTIGQVDHQVRTGYRSSNRSGVSDNATFSHARRGGQGDGRSVDGVSHFSHGSRRVDFDFLEIATSSAGDGHADFTGIDVHVIGWRWQGDAAFGLALGDGDDFTVAQGDLHFGASRVGQRRGVDDLAAFRDRASGGQLQAGSVVSTWTVSDGGHRVARSVQLLVVTTGGAGDAVGQVRVGGVHVVRCDEVHGARACADRDGDLLTVGQVDHQVRTGYRSGDGSGVSHHATFSHAWRGGQGDGRSIDGVGHFGDGWSVIYIQFLEVAASGTSDSHADFPCIDVHVVRRRWQGDAALGLACSDGDDFTVAQGHLHFGARWVGQGGGVDDFAAFSHGAGSRQFQAGGVVSARTVSNGGHRVARSVQLLVVAARSTGNAVGQVRVGGVHVVGCDKVHGARACADRDGDLLTVGQVDHQVRAGNRSSNRSGVGDDAAFSDAWSSGQRNGAGIDGVGDFSHGSRRVDFDFFEVATGGAGDGHADFPCVDVHVVFRSRNSDAAFGLALGDGDDFTVAQGHLHFGAGWVGQGSGVDDFAAFSDRASGGQLQTSGVIGARTVSNGGHWVARSVQLLVITTGGAGDAVGQVRVGGVHVVRCDKVHGARACADRNSDLLTIGQGDHQVRTGNRSSNRSGVSHHAAFGHAWSSGQRNGAGVDGVGDFSHGSRRVDFDFFEVATGGAGDGHADFTGIDVHVVRRRWQGDAALGLALGDGDDFTIAQGHLHLGARWIGQGGGVDDLAAFSDRAGSSQLQAGSVVSTWTVSNGGHRVARGIQLLVVTTGGAGDAVGQVRVGGVHVVRCNEVHGARAGTDRDGDLLTIGQVDHQVRTGYRSSNRSGVSDNAIFSHARRGGQGDGRSVDGVSHFSHGSRRVDFDFLEIATSSAGDGHADFTGIDVHVIGWRWQGDAAFGLALGDGDDFTVAQGHLHFGARWVGQRRGVDDFAAFRDGASGGQLQAGGVIGARTVSNGGHWVARSVQLLVVTTGGAGDAVGQIRVGGVHVVRCDKVHGARACADRNSDLLTIGQGDHQVRTGNRSSNRSGVSHHAAFGHAWSSGQRNGAGVDGVGDFSHGSRRVDFDFFEVATGGAGDGHADFTGIDVHVVRRRWQGDAALGLALGDGDDFTIAQGHLHLGARWVGQGGGVNDFAAFSHGAGSSELQTGGVVGTWTVGDGGHRITSGIQLLVVAARSTGNAVGQIRVGGVHVVRCDKVHGARACANWDGDLLTIGQGDHQVRAGNRSSNRSGVGDDAAFGHAWSSGQRNGAGIDGVGDFSHGSRRVDFDFLEIATSSAGDGHADFTGIDVHVVFRSRNSDAAFGLALGDGDDFTVAQGHLHLGARWIGQGGGVDDLAAFSDRAGSSQLQAGSVVSTWTVSNGGHRVARSVQLLVVTTGGAGDAVGQIRVGGVHVVRCDKVHGARACANWDGDLLTIGQGDHQVRAGNRSSNRSGVGDDAAFGHAWSSGQRNGAGIDGVGDFSHGSRRVDFDFLEIATSSAGDGHADFTGIDVHVVFRSRNSDAAFGLALGDGDDFTVAQGHLHLGARWIGQGGGVDDLAAFSDRAGSSQLQAGSVVSTWTVSNGGHRVARSVQLLVVTTGGAGDAVGQIRVGGVHVV</sequence>
<gene>
    <name evidence="2" type="ORF">CCOS864_05516</name>
</gene>
<protein>
    <submittedName>
        <fullName evidence="2">Uncharacterized protein</fullName>
    </submittedName>
</protein>
<feature type="compositionally biased region" description="Polar residues" evidence="1">
    <location>
        <begin position="33"/>
        <end position="43"/>
    </location>
</feature>
<reference evidence="3" key="1">
    <citation type="submission" date="2018-07" db="EMBL/GenBank/DDBJ databases">
        <authorList>
            <person name="Blom J."/>
        </authorList>
    </citation>
    <scope>NUCLEOTIDE SEQUENCE [LARGE SCALE GENOMIC DNA]</scope>
    <source>
        <strain evidence="3">CCOS 864</strain>
    </source>
</reference>
<dbReference type="Proteomes" id="UP000255177">
    <property type="component" value="Unassembled WGS sequence"/>
</dbReference>